<organism evidence="1 2">
    <name type="scientific">Paragonimus skrjabini miyazakii</name>
    <dbReference type="NCBI Taxonomy" id="59628"/>
    <lineage>
        <taxon>Eukaryota</taxon>
        <taxon>Metazoa</taxon>
        <taxon>Spiralia</taxon>
        <taxon>Lophotrochozoa</taxon>
        <taxon>Platyhelminthes</taxon>
        <taxon>Trematoda</taxon>
        <taxon>Digenea</taxon>
        <taxon>Plagiorchiida</taxon>
        <taxon>Troglotremata</taxon>
        <taxon>Troglotrematidae</taxon>
        <taxon>Paragonimus</taxon>
    </lineage>
</organism>
<evidence type="ECO:0000313" key="2">
    <source>
        <dbReference type="Proteomes" id="UP000822476"/>
    </source>
</evidence>
<keyword evidence="2" id="KW-1185">Reference proteome</keyword>
<dbReference type="EMBL" id="JTDE01003646">
    <property type="protein sequence ID" value="KAF7255816.1"/>
    <property type="molecule type" value="Genomic_DNA"/>
</dbReference>
<gene>
    <name evidence="1" type="ORF">EG68_07219</name>
</gene>
<evidence type="ECO:0000313" key="1">
    <source>
        <dbReference type="EMBL" id="KAF7255816.1"/>
    </source>
</evidence>
<protein>
    <submittedName>
        <fullName evidence="1">Uncharacterized protein</fullName>
    </submittedName>
</protein>
<proteinExistence type="predicted"/>
<name>A0A8S9YQZ8_9TREM</name>
<reference evidence="1" key="1">
    <citation type="submission" date="2019-07" db="EMBL/GenBank/DDBJ databases">
        <title>Annotation for the trematode Paragonimus miyazaki's.</title>
        <authorList>
            <person name="Choi Y.-J."/>
        </authorList>
    </citation>
    <scope>NUCLEOTIDE SEQUENCE</scope>
    <source>
        <strain evidence="1">Japan</strain>
    </source>
</reference>
<dbReference type="Proteomes" id="UP000822476">
    <property type="component" value="Unassembled WGS sequence"/>
</dbReference>
<comment type="caution">
    <text evidence="1">The sequence shown here is derived from an EMBL/GenBank/DDBJ whole genome shotgun (WGS) entry which is preliminary data.</text>
</comment>
<accession>A0A8S9YQZ8</accession>
<dbReference type="AlphaFoldDB" id="A0A8S9YQZ8"/>
<sequence length="71" mass="8140">MSAIHIPKLKPEHSNPTRRITAHFAHRLELSSFDHLAITSMNRIARYIVTTVVSYNKQFSDYTFPLIGLAD</sequence>